<comment type="caution">
    <text evidence="4">The sequence shown here is derived from an EMBL/GenBank/DDBJ whole genome shotgun (WGS) entry which is preliminary data.</text>
</comment>
<dbReference type="GO" id="GO:0004165">
    <property type="term" value="F:delta(3)-delta(2)-enoyl-CoA isomerase activity"/>
    <property type="evidence" value="ECO:0007669"/>
    <property type="project" value="UniProtKB-ARBA"/>
</dbReference>
<keyword evidence="5" id="KW-1185">Reference proteome</keyword>
<dbReference type="OrthoDB" id="9797151at2"/>
<comment type="subcellular location">
    <subcellularLocation>
        <location evidence="1">Peroxisome</location>
    </subcellularLocation>
</comment>
<reference evidence="4 5" key="1">
    <citation type="submission" date="2019-03" db="EMBL/GenBank/DDBJ databases">
        <title>Draft Genome Sequence of Duganella callidus sp. nov., a Novel Duganella Species Isolated from Cultivated Soil.</title>
        <authorList>
            <person name="Raths R."/>
            <person name="Peta V."/>
            <person name="Bucking H."/>
        </authorList>
    </citation>
    <scope>NUCLEOTIDE SEQUENCE [LARGE SCALE GENOMIC DNA]</scope>
    <source>
        <strain evidence="4 5">DN04</strain>
    </source>
</reference>
<protein>
    <submittedName>
        <fullName evidence="4">Enoyl-CoA hydratase</fullName>
    </submittedName>
</protein>
<proteinExistence type="predicted"/>
<dbReference type="Pfam" id="PF00378">
    <property type="entry name" value="ECH_1"/>
    <property type="match status" value="1"/>
</dbReference>
<dbReference type="CDD" id="cd06558">
    <property type="entry name" value="crotonase-like"/>
    <property type="match status" value="1"/>
</dbReference>
<dbReference type="PANTHER" id="PTHR43684">
    <property type="match status" value="1"/>
</dbReference>
<dbReference type="PANTHER" id="PTHR43684:SF1">
    <property type="entry name" value="ENOYL-COA DELTA ISOMERASE 2"/>
    <property type="match status" value="1"/>
</dbReference>
<evidence type="ECO:0000313" key="4">
    <source>
        <dbReference type="EMBL" id="TFW30433.1"/>
    </source>
</evidence>
<dbReference type="Proteomes" id="UP000297729">
    <property type="component" value="Unassembled WGS sequence"/>
</dbReference>
<dbReference type="InterPro" id="IPR029045">
    <property type="entry name" value="ClpP/crotonase-like_dom_sf"/>
</dbReference>
<evidence type="ECO:0000313" key="5">
    <source>
        <dbReference type="Proteomes" id="UP000297729"/>
    </source>
</evidence>
<evidence type="ECO:0000256" key="2">
    <source>
        <dbReference type="ARBA" id="ARBA00023140"/>
    </source>
</evidence>
<evidence type="ECO:0000256" key="1">
    <source>
        <dbReference type="ARBA" id="ARBA00004275"/>
    </source>
</evidence>
<dbReference type="InterPro" id="IPR051053">
    <property type="entry name" value="ECH/Chromodomain_protein"/>
</dbReference>
<name>A0A4Y9T0K3_9BURK</name>
<keyword evidence="2" id="KW-0576">Peroxisome</keyword>
<dbReference type="EMBL" id="SPVG01000022">
    <property type="protein sequence ID" value="TFW30433.1"/>
    <property type="molecule type" value="Genomic_DNA"/>
</dbReference>
<keyword evidence="3" id="KW-0413">Isomerase</keyword>
<evidence type="ECO:0000256" key="3">
    <source>
        <dbReference type="ARBA" id="ARBA00023235"/>
    </source>
</evidence>
<sequence>MEILSSKNNGILTLEFNRPERKNAITAAMYQTMADAINEAENDSAVRAILIVGKEDIFTAGNDLEDFMKNAPSSGAIEDRSVYKFMMALSGSGKPVVAAVAGNAVGIGTTLLMHCDLVYAGDNAKFSMPFVQLGLCPEFASSLLLTQIAGYPRAAEKLMLGEAFGAQEALDMGLVSKVVAAAELRAFAEGQAAKLVALPASSIRVTKQLMKAARKGPVTDAIAAENEHFARMLSSPEAKEAFMAFFQKRKPDFTQFA</sequence>
<dbReference type="Gene3D" id="3.90.226.10">
    <property type="entry name" value="2-enoyl-CoA Hydratase, Chain A, domain 1"/>
    <property type="match status" value="1"/>
</dbReference>
<accession>A0A4Y9T0K3</accession>
<gene>
    <name evidence="4" type="ORF">E4L98_01945</name>
</gene>
<dbReference type="InterPro" id="IPR001753">
    <property type="entry name" value="Enoyl-CoA_hydra/iso"/>
</dbReference>
<dbReference type="RefSeq" id="WP_135199884.1">
    <property type="nucleotide sequence ID" value="NZ_SPVG01000022.1"/>
</dbReference>
<dbReference type="AlphaFoldDB" id="A0A4Y9T0K3"/>
<dbReference type="SUPFAM" id="SSF52096">
    <property type="entry name" value="ClpP/crotonase"/>
    <property type="match status" value="1"/>
</dbReference>
<organism evidence="4 5">
    <name type="scientific">Duganella callida</name>
    <dbReference type="NCBI Taxonomy" id="2561932"/>
    <lineage>
        <taxon>Bacteria</taxon>
        <taxon>Pseudomonadati</taxon>
        <taxon>Pseudomonadota</taxon>
        <taxon>Betaproteobacteria</taxon>
        <taxon>Burkholderiales</taxon>
        <taxon>Oxalobacteraceae</taxon>
        <taxon>Telluria group</taxon>
        <taxon>Duganella</taxon>
    </lineage>
</organism>